<dbReference type="InterPro" id="IPR012677">
    <property type="entry name" value="Nucleotide-bd_a/b_plait_sf"/>
</dbReference>
<feature type="compositionally biased region" description="Gly residues" evidence="11">
    <location>
        <begin position="292"/>
        <end position="305"/>
    </location>
</feature>
<sequence>MQSAAPATTGQSTVVPGVPMPIPHPDSSANADGQPSSSISPAIPEQQQQQQTQQQQTQQQTQQQPSQQPSSVPQQQQQSGQSGTTQQSPLATGQRRPHLYVGNLSPSVQEPMLVEIFSGVGPVASVKIIPERNQNQYGNRPGGSQGTRFAFVEYVDLQSAEQALQAYNGRKLFEHEIRVNWAHQATSAAGGPGGFGQGGVGGPKADEAHVFVGDLAPEINDDMLRNAFNAFGSLSEARVMWDMVSGKSRGYGFLTFRNRSDAEQAIATMNGEWLGSRAIRVNWANQKNQSVGQGGSGGPGGMGQHGGHRGGPGHHHMHGGPGGPGGFNGGMGGPHMMGMGMPGAPYGVGGGGGGSGGGGASMPPGLPLPYEQVLGLSPPHNTTVYVGNLLPFTTQNDLVPFFQNFGYITEVRMQADRGFAFVRLDSHENAAMAISQLNGTLVHNRPIKCGWGKDRNDGNGGRMGGGQGGPGGVQGGPGGAYGAAGAGALAPGGYGNMMYGMQAQYPYGNAYGYPAAQMPGAQGAAGMMGVGMGMPGAAGAAPGGAAGSSTAASGGQDGQPQAQQQQGGGAAGNAAGGASNLIPGAVGISPVTQQQQVAGANGGLSTSPGAAASQTNGLDPASAAAAAAMQQQMAAAFGGVGQGGYGAVGLNGTGQAGQDYYNSYAAQYQSLNAGGYNSGYGAATGQATNGTGAQGSASAGAVRSQHTLPDLAYDYGALEPAISAEIMKTHHTKHHQTYVTNLNNAEESLNQALSKKDVKATIALQKAINFNGGGHINHTLFWGNLAPKNQDGGTLPSGGALSKAIERDFGSLDSLKEKFNAQLAGIQGSGWGWLGYNAATGKLDILTTANQDPLLTHTPLIGIDAWEHAYYLQYKNVKVDYFKAIWDVINFKEAEKRLQSAQK</sequence>
<dbReference type="Pfam" id="PF00081">
    <property type="entry name" value="Sod_Fe_N"/>
    <property type="match status" value="1"/>
</dbReference>
<dbReference type="InterPro" id="IPR000504">
    <property type="entry name" value="RRM_dom"/>
</dbReference>
<dbReference type="GO" id="GO:0005739">
    <property type="term" value="C:mitochondrion"/>
    <property type="evidence" value="ECO:0007669"/>
    <property type="project" value="UniProtKB-ARBA"/>
</dbReference>
<evidence type="ECO:0000256" key="3">
    <source>
        <dbReference type="ARBA" id="ARBA00012682"/>
    </source>
</evidence>
<dbReference type="InterPro" id="IPR019832">
    <property type="entry name" value="Mn/Fe_SOD_C"/>
</dbReference>
<dbReference type="FunFam" id="1.10.287.990:FF:000001">
    <property type="entry name" value="Superoxide dismutase"/>
    <property type="match status" value="1"/>
</dbReference>
<gene>
    <name evidence="13" type="primary">PUB1</name>
    <name evidence="13" type="ORF">OC846_004860</name>
</gene>
<dbReference type="SUPFAM" id="SSF54928">
    <property type="entry name" value="RNA-binding domain, RBD"/>
    <property type="match status" value="3"/>
</dbReference>
<dbReference type="InterPro" id="IPR036314">
    <property type="entry name" value="SOD_C_sf"/>
</dbReference>
<feature type="compositionally biased region" description="Basic residues" evidence="11">
    <location>
        <begin position="306"/>
        <end position="318"/>
    </location>
</feature>
<dbReference type="EC" id="1.15.1.1" evidence="3"/>
<feature type="compositionally biased region" description="Low complexity" evidence="11">
    <location>
        <begin position="547"/>
        <end position="565"/>
    </location>
</feature>
<dbReference type="PANTHER" id="PTHR11404:SF6">
    <property type="entry name" value="SUPEROXIDE DISMUTASE [MN], MITOCHONDRIAL"/>
    <property type="match status" value="1"/>
</dbReference>
<dbReference type="InterPro" id="IPR050265">
    <property type="entry name" value="Fe/Mn_Superoxide_Dismutase"/>
</dbReference>
<dbReference type="Gene3D" id="3.55.40.20">
    <property type="entry name" value="Iron/manganese superoxide dismutase, C-terminal domain"/>
    <property type="match status" value="1"/>
</dbReference>
<dbReference type="InterPro" id="IPR036324">
    <property type="entry name" value="Mn/Fe_SOD_N_sf"/>
</dbReference>
<keyword evidence="8" id="KW-0464">Manganese</keyword>
<feature type="compositionally biased region" description="Gly residues" evidence="11">
    <location>
        <begin position="319"/>
        <end position="331"/>
    </location>
</feature>
<dbReference type="InterPro" id="IPR035979">
    <property type="entry name" value="RBD_domain_sf"/>
</dbReference>
<dbReference type="SUPFAM" id="SSF54719">
    <property type="entry name" value="Fe,Mn superoxide dismutase (SOD), C-terminal domain"/>
    <property type="match status" value="1"/>
</dbReference>
<evidence type="ECO:0000256" key="4">
    <source>
        <dbReference type="ARBA" id="ARBA00014518"/>
    </source>
</evidence>
<dbReference type="GO" id="GO:0004784">
    <property type="term" value="F:superoxide dismutase activity"/>
    <property type="evidence" value="ECO:0007669"/>
    <property type="project" value="UniProtKB-EC"/>
</dbReference>
<dbReference type="GO" id="GO:0030145">
    <property type="term" value="F:manganese ion binding"/>
    <property type="evidence" value="ECO:0007669"/>
    <property type="project" value="TreeGrafter"/>
</dbReference>
<feature type="region of interest" description="Disordered" evidence="11">
    <location>
        <begin position="538"/>
        <end position="574"/>
    </location>
</feature>
<organism evidence="13 14">
    <name type="scientific">Tilletia horrida</name>
    <dbReference type="NCBI Taxonomy" id="155126"/>
    <lineage>
        <taxon>Eukaryota</taxon>
        <taxon>Fungi</taxon>
        <taxon>Dikarya</taxon>
        <taxon>Basidiomycota</taxon>
        <taxon>Ustilaginomycotina</taxon>
        <taxon>Exobasidiomycetes</taxon>
        <taxon>Tilletiales</taxon>
        <taxon>Tilletiaceae</taxon>
        <taxon>Tilletia</taxon>
    </lineage>
</organism>
<evidence type="ECO:0000256" key="10">
    <source>
        <dbReference type="PROSITE-ProRule" id="PRU00176"/>
    </source>
</evidence>
<feature type="region of interest" description="Disordered" evidence="11">
    <location>
        <begin position="597"/>
        <end position="617"/>
    </location>
</feature>
<dbReference type="Gene3D" id="3.30.70.330">
    <property type="match status" value="3"/>
</dbReference>
<comment type="catalytic activity">
    <reaction evidence="9">
        <text>2 superoxide + 2 H(+) = H2O2 + O2</text>
        <dbReference type="Rhea" id="RHEA:20696"/>
        <dbReference type="ChEBI" id="CHEBI:15378"/>
        <dbReference type="ChEBI" id="CHEBI:15379"/>
        <dbReference type="ChEBI" id="CHEBI:16240"/>
        <dbReference type="ChEBI" id="CHEBI:18421"/>
        <dbReference type="EC" id="1.15.1.1"/>
    </reaction>
</comment>
<feature type="compositionally biased region" description="Low complexity" evidence="11">
    <location>
        <begin position="34"/>
        <end position="89"/>
    </location>
</feature>
<evidence type="ECO:0000256" key="7">
    <source>
        <dbReference type="ARBA" id="ARBA00023002"/>
    </source>
</evidence>
<name>A0AAN6GP11_9BASI</name>
<evidence type="ECO:0000256" key="2">
    <source>
        <dbReference type="ARBA" id="ARBA00008714"/>
    </source>
</evidence>
<dbReference type="PROSITE" id="PS50102">
    <property type="entry name" value="RRM"/>
    <property type="match status" value="3"/>
</dbReference>
<evidence type="ECO:0000313" key="13">
    <source>
        <dbReference type="EMBL" id="KAK0547442.1"/>
    </source>
</evidence>
<feature type="compositionally biased region" description="Polar residues" evidence="11">
    <location>
        <begin position="1"/>
        <end position="14"/>
    </location>
</feature>
<dbReference type="Pfam" id="PF02777">
    <property type="entry name" value="Sod_Fe_C"/>
    <property type="match status" value="1"/>
</dbReference>
<evidence type="ECO:0000256" key="8">
    <source>
        <dbReference type="ARBA" id="ARBA00023211"/>
    </source>
</evidence>
<evidence type="ECO:0000256" key="11">
    <source>
        <dbReference type="SAM" id="MobiDB-lite"/>
    </source>
</evidence>
<comment type="cofactor">
    <cofactor evidence="1">
        <name>Mn(2+)</name>
        <dbReference type="ChEBI" id="CHEBI:29035"/>
    </cofactor>
</comment>
<evidence type="ECO:0000256" key="5">
    <source>
        <dbReference type="ARBA" id="ARBA00022723"/>
    </source>
</evidence>
<dbReference type="PRINTS" id="PR01703">
    <property type="entry name" value="MNSODISMTASE"/>
</dbReference>
<accession>A0AAN6GP11</accession>
<protein>
    <recommendedName>
        <fullName evidence="4">Superoxide dismutase [Mn], mitochondrial</fullName>
        <ecNumber evidence="3">1.15.1.1</ecNumber>
    </recommendedName>
</protein>
<dbReference type="PANTHER" id="PTHR11404">
    <property type="entry name" value="SUPEROXIDE DISMUTASE 2"/>
    <property type="match status" value="1"/>
</dbReference>
<dbReference type="InterPro" id="IPR019833">
    <property type="entry name" value="Mn/Fe_SOD_BS"/>
</dbReference>
<dbReference type="Proteomes" id="UP001176517">
    <property type="component" value="Unassembled WGS sequence"/>
</dbReference>
<comment type="similarity">
    <text evidence="2">Belongs to the iron/manganese superoxide dismutase family.</text>
</comment>
<evidence type="ECO:0000256" key="6">
    <source>
        <dbReference type="ARBA" id="ARBA00022862"/>
    </source>
</evidence>
<dbReference type="SUPFAM" id="SSF46609">
    <property type="entry name" value="Fe,Mn superoxide dismutase (SOD), N-terminal domain"/>
    <property type="match status" value="1"/>
</dbReference>
<dbReference type="InterPro" id="IPR019831">
    <property type="entry name" value="Mn/Fe_SOD_N"/>
</dbReference>
<feature type="domain" description="RRM" evidence="12">
    <location>
        <begin position="208"/>
        <end position="286"/>
    </location>
</feature>
<dbReference type="Pfam" id="PF00076">
    <property type="entry name" value="RRM_1"/>
    <property type="match status" value="3"/>
</dbReference>
<feature type="domain" description="RRM" evidence="12">
    <location>
        <begin position="382"/>
        <end position="454"/>
    </location>
</feature>
<reference evidence="13" key="1">
    <citation type="journal article" date="2023" name="PhytoFront">
        <title>Draft Genome Resources of Seven Strains of Tilletia horrida, Causal Agent of Kernel Smut of Rice.</title>
        <authorList>
            <person name="Khanal S."/>
            <person name="Antony Babu S."/>
            <person name="Zhou X.G."/>
        </authorList>
    </citation>
    <scope>NUCLEOTIDE SEQUENCE</scope>
    <source>
        <strain evidence="13">TX6</strain>
    </source>
</reference>
<keyword evidence="6" id="KW-0049">Antioxidant</keyword>
<dbReference type="PROSITE" id="PS00088">
    <property type="entry name" value="SOD_MN"/>
    <property type="match status" value="1"/>
</dbReference>
<dbReference type="InterPro" id="IPR001189">
    <property type="entry name" value="Mn/Fe_SOD"/>
</dbReference>
<feature type="domain" description="RRM" evidence="12">
    <location>
        <begin position="97"/>
        <end position="184"/>
    </location>
</feature>
<dbReference type="FunFam" id="3.55.40.20:FF:000002">
    <property type="entry name" value="Superoxide dismutase"/>
    <property type="match status" value="1"/>
</dbReference>
<dbReference type="EMBL" id="JAPDMZ010000161">
    <property type="protein sequence ID" value="KAK0547442.1"/>
    <property type="molecule type" value="Genomic_DNA"/>
</dbReference>
<keyword evidence="14" id="KW-1185">Reference proteome</keyword>
<evidence type="ECO:0000256" key="1">
    <source>
        <dbReference type="ARBA" id="ARBA00001936"/>
    </source>
</evidence>
<dbReference type="GO" id="GO:0003723">
    <property type="term" value="F:RNA binding"/>
    <property type="evidence" value="ECO:0007669"/>
    <property type="project" value="UniProtKB-UniRule"/>
</dbReference>
<dbReference type="AlphaFoldDB" id="A0AAN6GP11"/>
<keyword evidence="7" id="KW-0560">Oxidoreductase</keyword>
<proteinExistence type="inferred from homology"/>
<dbReference type="Gene3D" id="1.10.287.990">
    <property type="entry name" value="Fe,Mn superoxide dismutase (SOD) domain"/>
    <property type="match status" value="1"/>
</dbReference>
<keyword evidence="5" id="KW-0479">Metal-binding</keyword>
<comment type="caution">
    <text evidence="13">The sequence shown here is derived from an EMBL/GenBank/DDBJ whole genome shotgun (WGS) entry which is preliminary data.</text>
</comment>
<evidence type="ECO:0000313" key="14">
    <source>
        <dbReference type="Proteomes" id="UP001176517"/>
    </source>
</evidence>
<evidence type="ECO:0000256" key="9">
    <source>
        <dbReference type="ARBA" id="ARBA00049204"/>
    </source>
</evidence>
<feature type="region of interest" description="Disordered" evidence="11">
    <location>
        <begin position="1"/>
        <end position="102"/>
    </location>
</feature>
<feature type="region of interest" description="Disordered" evidence="11">
    <location>
        <begin position="288"/>
        <end position="331"/>
    </location>
</feature>
<dbReference type="SMART" id="SM00360">
    <property type="entry name" value="RRM"/>
    <property type="match status" value="3"/>
</dbReference>
<keyword evidence="10" id="KW-0694">RNA-binding</keyword>
<evidence type="ECO:0000259" key="12">
    <source>
        <dbReference type="PROSITE" id="PS50102"/>
    </source>
</evidence>